<protein>
    <submittedName>
        <fullName evidence="2">Uncharacterized protein</fullName>
    </submittedName>
</protein>
<sequence length="89" mass="10405">MAPNLLFFNVFLDKPDIFANDVDYKLLMKTINTKTKLKCTSSFTSVNLIQSADYVSKIPEFFEKFKKIDRDDVDRRVSINHDLYMLSDS</sequence>
<dbReference type="Proteomes" id="UP000887576">
    <property type="component" value="Unplaced"/>
</dbReference>
<evidence type="ECO:0000313" key="1">
    <source>
        <dbReference type="Proteomes" id="UP000887576"/>
    </source>
</evidence>
<name>A0AC34QUJ2_9BILA</name>
<dbReference type="WBParaSite" id="JU765_v2.g19613.t1">
    <property type="protein sequence ID" value="JU765_v2.g19613.t1"/>
    <property type="gene ID" value="JU765_v2.g19613"/>
</dbReference>
<proteinExistence type="predicted"/>
<organism evidence="1 2">
    <name type="scientific">Panagrolaimus sp. JU765</name>
    <dbReference type="NCBI Taxonomy" id="591449"/>
    <lineage>
        <taxon>Eukaryota</taxon>
        <taxon>Metazoa</taxon>
        <taxon>Ecdysozoa</taxon>
        <taxon>Nematoda</taxon>
        <taxon>Chromadorea</taxon>
        <taxon>Rhabditida</taxon>
        <taxon>Tylenchina</taxon>
        <taxon>Panagrolaimomorpha</taxon>
        <taxon>Panagrolaimoidea</taxon>
        <taxon>Panagrolaimidae</taxon>
        <taxon>Panagrolaimus</taxon>
    </lineage>
</organism>
<accession>A0AC34QUJ2</accession>
<evidence type="ECO:0000313" key="2">
    <source>
        <dbReference type="WBParaSite" id="JU765_v2.g19613.t1"/>
    </source>
</evidence>
<reference evidence="2" key="1">
    <citation type="submission" date="2022-11" db="UniProtKB">
        <authorList>
            <consortium name="WormBaseParasite"/>
        </authorList>
    </citation>
    <scope>IDENTIFICATION</scope>
</reference>